<evidence type="ECO:0000313" key="3">
    <source>
        <dbReference type="Proteomes" id="UP000275281"/>
    </source>
</evidence>
<feature type="transmembrane region" description="Helical" evidence="1">
    <location>
        <begin position="86"/>
        <end position="106"/>
    </location>
</feature>
<proteinExistence type="predicted"/>
<keyword evidence="1" id="KW-1133">Transmembrane helix</keyword>
<evidence type="ECO:0008006" key="4">
    <source>
        <dbReference type="Google" id="ProtNLM"/>
    </source>
</evidence>
<dbReference type="Proteomes" id="UP000275281">
    <property type="component" value="Unassembled WGS sequence"/>
</dbReference>
<dbReference type="AlphaFoldDB" id="A0A3N5Y2X3"/>
<comment type="caution">
    <text evidence="2">The sequence shown here is derived from an EMBL/GenBank/DDBJ whole genome shotgun (WGS) entry which is preliminary data.</text>
</comment>
<organism evidence="2 3">
    <name type="scientific">Alteromonas sediminis</name>
    <dbReference type="NCBI Taxonomy" id="2259342"/>
    <lineage>
        <taxon>Bacteria</taxon>
        <taxon>Pseudomonadati</taxon>
        <taxon>Pseudomonadota</taxon>
        <taxon>Gammaproteobacteria</taxon>
        <taxon>Alteromonadales</taxon>
        <taxon>Alteromonadaceae</taxon>
        <taxon>Alteromonas/Salinimonas group</taxon>
        <taxon>Alteromonas</taxon>
    </lineage>
</organism>
<feature type="transmembrane region" description="Helical" evidence="1">
    <location>
        <begin position="12"/>
        <end position="32"/>
    </location>
</feature>
<keyword evidence="1" id="KW-0472">Membrane</keyword>
<feature type="transmembrane region" description="Helical" evidence="1">
    <location>
        <begin position="52"/>
        <end position="74"/>
    </location>
</feature>
<gene>
    <name evidence="2" type="ORF">DRW07_01770</name>
</gene>
<feature type="transmembrane region" description="Helical" evidence="1">
    <location>
        <begin position="199"/>
        <end position="218"/>
    </location>
</feature>
<dbReference type="RefSeq" id="WP_124026164.1">
    <property type="nucleotide sequence ID" value="NZ_JBHRSN010000005.1"/>
</dbReference>
<evidence type="ECO:0000256" key="1">
    <source>
        <dbReference type="SAM" id="Phobius"/>
    </source>
</evidence>
<name>A0A3N5Y2X3_9ALTE</name>
<accession>A0A3N5Y2X3</accession>
<dbReference type="EMBL" id="RPOK01000001">
    <property type="protein sequence ID" value="RPJ68162.1"/>
    <property type="molecule type" value="Genomic_DNA"/>
</dbReference>
<keyword evidence="3" id="KW-1185">Reference proteome</keyword>
<evidence type="ECO:0000313" key="2">
    <source>
        <dbReference type="EMBL" id="RPJ68162.1"/>
    </source>
</evidence>
<sequence length="241" mass="26631">MQMLKQEKDMRLARVLASLMLAQMVIGILLNFHFLKPLLRYDGSVPAEQLTFVLGCATLLAMFVSSLNVAFGLLMPKAKVKEHQGMFIALIAFASIGVAMSASEYAKLSEYVAFLSSTYSVDPVSSDTTLEHLKQMLATGRNEAHFSAIFVSSISLLFFYGLLYRAAMLPVYLAVFALFSTLFQLVAVGYTFFELSIPTIIQLPLVVTQIAVPVYFFVVGFKSETIDADCQIEQSSQQEAN</sequence>
<keyword evidence="1" id="KW-0812">Transmembrane</keyword>
<dbReference type="OrthoDB" id="6331853at2"/>
<feature type="transmembrane region" description="Helical" evidence="1">
    <location>
        <begin position="171"/>
        <end position="193"/>
    </location>
</feature>
<protein>
    <recommendedName>
        <fullName evidence="4">DUF4386 domain-containing protein</fullName>
    </recommendedName>
</protein>
<feature type="transmembrane region" description="Helical" evidence="1">
    <location>
        <begin position="144"/>
        <end position="164"/>
    </location>
</feature>
<reference evidence="2 3" key="1">
    <citation type="submission" date="2018-11" db="EMBL/GenBank/DDBJ databases">
        <authorList>
            <person name="Ye M.-Q."/>
            <person name="Du Z.-J."/>
        </authorList>
    </citation>
    <scope>NUCLEOTIDE SEQUENCE [LARGE SCALE GENOMIC DNA]</scope>
    <source>
        <strain evidence="2 3">U0105</strain>
    </source>
</reference>